<dbReference type="InterPro" id="IPR016040">
    <property type="entry name" value="NAD(P)-bd_dom"/>
</dbReference>
<gene>
    <name evidence="2" type="ORF">N4261_03840</name>
</gene>
<evidence type="ECO:0000313" key="2">
    <source>
        <dbReference type="EMBL" id="UXH79078.1"/>
    </source>
</evidence>
<dbReference type="SUPFAM" id="SSF51735">
    <property type="entry name" value="NAD(P)-binding Rossmann-fold domains"/>
    <property type="match status" value="1"/>
</dbReference>
<keyword evidence="3" id="KW-1185">Reference proteome</keyword>
<evidence type="ECO:0000259" key="1">
    <source>
        <dbReference type="Pfam" id="PF13460"/>
    </source>
</evidence>
<dbReference type="PANTHER" id="PTHR43355">
    <property type="entry name" value="FLAVIN REDUCTASE (NADPH)"/>
    <property type="match status" value="1"/>
</dbReference>
<protein>
    <submittedName>
        <fullName evidence="2">NAD(P)H-binding protein</fullName>
    </submittedName>
</protein>
<dbReference type="InterPro" id="IPR051606">
    <property type="entry name" value="Polyketide_Oxido-like"/>
</dbReference>
<dbReference type="Pfam" id="PF13460">
    <property type="entry name" value="NAD_binding_10"/>
    <property type="match status" value="1"/>
</dbReference>
<sequence length="206" mass="21283">MKLAILGANGRTGQELVRQALRRGHHVVALMRDPAQSRLAPQAQLQLVRVDAFDPASLRQAITPDVTVLSALGTVKGGPLGVLDAGARACVAARPARILWLGAFGTGASAQVGGWAVRTLLGLALRRDLPDKVAADSRVLSAGGTVFHAGPLSNRPISAARRAVGLAQIPARFFPASISRATVAAAMLDEAEAPKFAGRVAVPLEG</sequence>
<name>A0ABY6B3F5_9BURK</name>
<evidence type="ECO:0000313" key="3">
    <source>
        <dbReference type="Proteomes" id="UP001064933"/>
    </source>
</evidence>
<reference evidence="2" key="1">
    <citation type="submission" date="2022-10" db="EMBL/GenBank/DDBJ databases">
        <title>Characterization and whole genome sequencing of a new Roseateles species, isolated from fresh water.</title>
        <authorList>
            <person name="Guliayeva D.Y."/>
            <person name="Akhremchuk A.E."/>
            <person name="Sikolenko M.A."/>
            <person name="Valentovich L.N."/>
            <person name="Sidarenka A.V."/>
        </authorList>
    </citation>
    <scope>NUCLEOTIDE SEQUENCE</scope>
    <source>
        <strain evidence="2">BIM B-1768</strain>
    </source>
</reference>
<dbReference type="Proteomes" id="UP001064933">
    <property type="component" value="Chromosome"/>
</dbReference>
<dbReference type="InterPro" id="IPR036291">
    <property type="entry name" value="NAD(P)-bd_dom_sf"/>
</dbReference>
<feature type="domain" description="NAD(P)-binding" evidence="1">
    <location>
        <begin position="7"/>
        <end position="193"/>
    </location>
</feature>
<accession>A0ABY6B3F5</accession>
<dbReference type="PANTHER" id="PTHR43355:SF2">
    <property type="entry name" value="FLAVIN REDUCTASE (NADPH)"/>
    <property type="match status" value="1"/>
</dbReference>
<dbReference type="RefSeq" id="WP_261758898.1">
    <property type="nucleotide sequence ID" value="NZ_CP104562.2"/>
</dbReference>
<dbReference type="EMBL" id="CP104562">
    <property type="protein sequence ID" value="UXH79078.1"/>
    <property type="molecule type" value="Genomic_DNA"/>
</dbReference>
<dbReference type="Gene3D" id="3.40.50.720">
    <property type="entry name" value="NAD(P)-binding Rossmann-like Domain"/>
    <property type="match status" value="1"/>
</dbReference>
<proteinExistence type="predicted"/>
<organism evidence="2 3">
    <name type="scientific">Roseateles amylovorans</name>
    <dbReference type="NCBI Taxonomy" id="2978473"/>
    <lineage>
        <taxon>Bacteria</taxon>
        <taxon>Pseudomonadati</taxon>
        <taxon>Pseudomonadota</taxon>
        <taxon>Betaproteobacteria</taxon>
        <taxon>Burkholderiales</taxon>
        <taxon>Sphaerotilaceae</taxon>
        <taxon>Roseateles</taxon>
    </lineage>
</organism>